<dbReference type="OrthoDB" id="9793120at2"/>
<dbReference type="SUPFAM" id="SSF53335">
    <property type="entry name" value="S-adenosyl-L-methionine-dependent methyltransferases"/>
    <property type="match status" value="1"/>
</dbReference>
<dbReference type="Pfam" id="PF01564">
    <property type="entry name" value="Spermine_synth"/>
    <property type="match status" value="1"/>
</dbReference>
<comment type="pathway">
    <text evidence="5">Amine and polyamine biosynthesis; spermidine biosynthesis; spermidine from putrescine: step 1/1.</text>
</comment>
<proteinExistence type="inferred from homology"/>
<dbReference type="Proteomes" id="UP000299580">
    <property type="component" value="Chromosome"/>
</dbReference>
<evidence type="ECO:0000256" key="3">
    <source>
        <dbReference type="ARBA" id="ARBA00023066"/>
    </source>
</evidence>
<organism evidence="8 9">
    <name type="scientific">Brenneria rubrifaciens</name>
    <dbReference type="NCBI Taxonomy" id="55213"/>
    <lineage>
        <taxon>Bacteria</taxon>
        <taxon>Pseudomonadati</taxon>
        <taxon>Pseudomonadota</taxon>
        <taxon>Gammaproteobacteria</taxon>
        <taxon>Enterobacterales</taxon>
        <taxon>Pectobacteriaceae</taxon>
        <taxon>Brenneria</taxon>
    </lineage>
</organism>
<feature type="binding site" evidence="5">
    <location>
        <begin position="142"/>
        <end position="143"/>
    </location>
    <ligand>
        <name>S-methyl-5'-thioadenosine</name>
        <dbReference type="ChEBI" id="CHEBI:17509"/>
    </ligand>
</feature>
<dbReference type="HAMAP" id="MF_00198">
    <property type="entry name" value="Spermidine_synth"/>
    <property type="match status" value="1"/>
</dbReference>
<dbReference type="RefSeq" id="WP_137714217.1">
    <property type="nucleotide sequence ID" value="NZ_CP034035.1"/>
</dbReference>
<evidence type="ECO:0000256" key="2">
    <source>
        <dbReference type="ARBA" id="ARBA00022679"/>
    </source>
</evidence>
<dbReference type="GO" id="GO:0008295">
    <property type="term" value="P:spermidine biosynthetic process"/>
    <property type="evidence" value="ECO:0007669"/>
    <property type="project" value="UniProtKB-UniRule"/>
</dbReference>
<feature type="domain" description="PABS" evidence="7">
    <location>
        <begin position="1"/>
        <end position="250"/>
    </location>
</feature>
<dbReference type="GO" id="GO:0010487">
    <property type="term" value="F:thermospermine synthase activity"/>
    <property type="evidence" value="ECO:0007669"/>
    <property type="project" value="UniProtKB-ARBA"/>
</dbReference>
<feature type="active site" description="Proton acceptor" evidence="5 6">
    <location>
        <position position="163"/>
    </location>
</feature>
<feature type="binding site" evidence="5">
    <location>
        <position position="104"/>
    </location>
    <ligand>
        <name>S-methyl-5'-thioadenosine</name>
        <dbReference type="ChEBI" id="CHEBI:17509"/>
    </ligand>
</feature>
<dbReference type="GO" id="GO:0004766">
    <property type="term" value="F:spermidine synthase activity"/>
    <property type="evidence" value="ECO:0007669"/>
    <property type="project" value="UniProtKB-UniRule"/>
</dbReference>
<comment type="similarity">
    <text evidence="1 5">Belongs to the spermidine/spermine synthase family.</text>
</comment>
<comment type="catalytic activity">
    <reaction evidence="5">
        <text>S-adenosyl 3-(methylsulfanyl)propylamine + putrescine = S-methyl-5'-thioadenosine + spermidine + H(+)</text>
        <dbReference type="Rhea" id="RHEA:12721"/>
        <dbReference type="ChEBI" id="CHEBI:15378"/>
        <dbReference type="ChEBI" id="CHEBI:17509"/>
        <dbReference type="ChEBI" id="CHEBI:57443"/>
        <dbReference type="ChEBI" id="CHEBI:57834"/>
        <dbReference type="ChEBI" id="CHEBI:326268"/>
        <dbReference type="EC" id="2.5.1.16"/>
    </reaction>
</comment>
<evidence type="ECO:0000256" key="6">
    <source>
        <dbReference type="PROSITE-ProRule" id="PRU00354"/>
    </source>
</evidence>
<dbReference type="InterPro" id="IPR030374">
    <property type="entry name" value="PABS"/>
</dbReference>
<dbReference type="EMBL" id="CP034035">
    <property type="protein sequence ID" value="QCR09206.1"/>
    <property type="molecule type" value="Genomic_DNA"/>
</dbReference>
<dbReference type="CDD" id="cd02440">
    <property type="entry name" value="AdoMet_MTases"/>
    <property type="match status" value="1"/>
</dbReference>
<keyword evidence="9" id="KW-1185">Reference proteome</keyword>
<evidence type="ECO:0000313" key="9">
    <source>
        <dbReference type="Proteomes" id="UP000299580"/>
    </source>
</evidence>
<keyword evidence="4 5" id="KW-0620">Polyamine biosynthesis</keyword>
<dbReference type="PROSITE" id="PS51006">
    <property type="entry name" value="PABS_2"/>
    <property type="match status" value="1"/>
</dbReference>
<dbReference type="EC" id="2.5.1.16" evidence="5"/>
<reference evidence="8 9" key="1">
    <citation type="submission" date="2018-11" db="EMBL/GenBank/DDBJ databases">
        <title>Genome sequences of Brenneria nigrifluens and Brenneria rubrifaciens.</title>
        <authorList>
            <person name="Poret-Peterson A.T."/>
            <person name="McClean A.E."/>
            <person name="Kluepfel D.A."/>
        </authorList>
    </citation>
    <scope>NUCLEOTIDE SEQUENCE [LARGE SCALE GENOMIC DNA]</scope>
    <source>
        <strain evidence="8 9">6D370</strain>
    </source>
</reference>
<comment type="subunit">
    <text evidence="5">Homodimer or homotetramer.</text>
</comment>
<dbReference type="Gene3D" id="3.40.50.150">
    <property type="entry name" value="Vaccinia Virus protein VP39"/>
    <property type="match status" value="1"/>
</dbReference>
<sequence>MIEKIIEPIGKGVSRVWDLDEIIFEKETPYQSMVIAKTGQGISLFCNNERQSVEESQLIYHEGQIIPAALFCGKIENVLVIGSSEGVISKLALELGAKKVTHVDIDAECVEACAKYLPYGYSSEEVRLYKEKKGPIHLIIDDGYKFIEEAAKRNDKYDIIILDLPDEQEDSAQQNRLYTSTFNEKIISLLSEEGVFISQAGCTTWWRNNTLRNSLKRYQSSFKSTVFFEMEEQNWVWLVGSNFECNNAAERMIEKLNKLSYKPKFIDSQSIIKSTIVPFTLRNNN</sequence>
<evidence type="ECO:0000256" key="1">
    <source>
        <dbReference type="ARBA" id="ARBA00007867"/>
    </source>
</evidence>
<keyword evidence="2 5" id="KW-0808">Transferase</keyword>
<evidence type="ECO:0000313" key="8">
    <source>
        <dbReference type="EMBL" id="QCR09206.1"/>
    </source>
</evidence>
<keyword evidence="3 5" id="KW-0745">Spermidine biosynthesis</keyword>
<comment type="caution">
    <text evidence="5">Lacks conserved residue(s) required for the propagation of feature annotation.</text>
</comment>
<dbReference type="InterPro" id="IPR029063">
    <property type="entry name" value="SAM-dependent_MTases_sf"/>
</dbReference>
<dbReference type="KEGG" id="brb:EH207_12125"/>
<dbReference type="InterPro" id="IPR001045">
    <property type="entry name" value="Spermi_synthase"/>
</dbReference>
<gene>
    <name evidence="5" type="primary">speE</name>
    <name evidence="8" type="ORF">EH207_12125</name>
</gene>
<feature type="binding site" evidence="5">
    <location>
        <position position="61"/>
    </location>
    <ligand>
        <name>spermidine</name>
        <dbReference type="ChEBI" id="CHEBI:57834"/>
    </ligand>
</feature>
<dbReference type="UniPathway" id="UPA00248">
    <property type="reaction ID" value="UER00314"/>
</dbReference>
<dbReference type="AlphaFoldDB" id="A0A4P8QRJ7"/>
<name>A0A4P8QRJ7_9GAMM</name>
<evidence type="ECO:0000259" key="7">
    <source>
        <dbReference type="PROSITE" id="PS51006"/>
    </source>
</evidence>
<feature type="binding site" evidence="5">
    <location>
        <position position="31"/>
    </location>
    <ligand>
        <name>S-methyl-5'-thioadenosine</name>
        <dbReference type="ChEBI" id="CHEBI:17509"/>
    </ligand>
</feature>
<evidence type="ECO:0000256" key="4">
    <source>
        <dbReference type="ARBA" id="ARBA00023115"/>
    </source>
</evidence>
<feature type="binding site" evidence="5">
    <location>
        <position position="85"/>
    </location>
    <ligand>
        <name>spermidine</name>
        <dbReference type="ChEBI" id="CHEBI:57834"/>
    </ligand>
</feature>
<accession>A0A4P8QRJ7</accession>
<protein>
    <recommendedName>
        <fullName evidence="5">Polyamine aminopropyltransferase</fullName>
    </recommendedName>
    <alternativeName>
        <fullName evidence="5">Putrescine aminopropyltransferase</fullName>
        <shortName evidence="5">PAPT</shortName>
    </alternativeName>
    <alternativeName>
        <fullName evidence="5">Spermidine synthase</fullName>
        <shortName evidence="5">SPDS</shortName>
        <shortName evidence="5">SPDSY</shortName>
        <ecNumber evidence="5">2.5.1.16</ecNumber>
    </alternativeName>
</protein>
<dbReference type="PANTHER" id="PTHR43317:SF1">
    <property type="entry name" value="THERMOSPERMINE SYNTHASE ACAULIS5"/>
    <property type="match status" value="1"/>
</dbReference>
<comment type="function">
    <text evidence="5">Catalyzes the irreversible transfer of a propylamine group from the amino donor S-adenosylmethioninamine (decarboxy-AdoMet) to putrescine (1,4-diaminobutane) to yield spermidine.</text>
</comment>
<dbReference type="PANTHER" id="PTHR43317">
    <property type="entry name" value="THERMOSPERMINE SYNTHASE ACAULIS5"/>
    <property type="match status" value="1"/>
</dbReference>
<evidence type="ECO:0000256" key="5">
    <source>
        <dbReference type="HAMAP-Rule" id="MF_00198"/>
    </source>
</evidence>